<proteinExistence type="predicted"/>
<gene>
    <name evidence="2" type="ORF">E4P82_20435</name>
</gene>
<evidence type="ECO:0000313" key="3">
    <source>
        <dbReference type="Proteomes" id="UP000760480"/>
    </source>
</evidence>
<accession>A0ABX1TTR5</accession>
<reference evidence="2 3" key="1">
    <citation type="submission" date="2019-03" db="EMBL/GenBank/DDBJ databases">
        <title>Metabolic reconstructions from genomes of highly enriched 'Candidatus Accumulibacter' and 'Candidatus Competibacter' bioreactor populations.</title>
        <authorList>
            <person name="Annavajhala M.K."/>
            <person name="Welles L."/>
            <person name="Abbas B."/>
            <person name="Sorokin D."/>
            <person name="Park H."/>
            <person name="Van Loosdrecht M."/>
            <person name="Chandran K."/>
        </authorList>
    </citation>
    <scope>NUCLEOTIDE SEQUENCE [LARGE SCALE GENOMIC DNA]</scope>
    <source>
        <strain evidence="2 3">SBR_G</strain>
    </source>
</reference>
<dbReference type="RefSeq" id="WP_169250629.1">
    <property type="nucleotide sequence ID" value="NZ_SPMZ01000091.1"/>
</dbReference>
<evidence type="ECO:0000313" key="2">
    <source>
        <dbReference type="EMBL" id="NMQ21360.1"/>
    </source>
</evidence>
<feature type="compositionally biased region" description="Low complexity" evidence="1">
    <location>
        <begin position="148"/>
        <end position="166"/>
    </location>
</feature>
<keyword evidence="3" id="KW-1185">Reference proteome</keyword>
<dbReference type="EMBL" id="SPMZ01000091">
    <property type="protein sequence ID" value="NMQ21360.1"/>
    <property type="molecule type" value="Genomic_DNA"/>
</dbReference>
<organism evidence="2 3">
    <name type="scientific">Candidatus Competibacter phosphatis</name>
    <dbReference type="NCBI Taxonomy" id="221280"/>
    <lineage>
        <taxon>Bacteria</taxon>
        <taxon>Pseudomonadati</taxon>
        <taxon>Pseudomonadota</taxon>
        <taxon>Gammaproteobacteria</taxon>
        <taxon>Candidatus Competibacteraceae</taxon>
        <taxon>Candidatus Competibacter</taxon>
    </lineage>
</organism>
<dbReference type="Proteomes" id="UP000760480">
    <property type="component" value="Unassembled WGS sequence"/>
</dbReference>
<name>A0ABX1TTR5_9GAMM</name>
<evidence type="ECO:0000256" key="1">
    <source>
        <dbReference type="SAM" id="MobiDB-lite"/>
    </source>
</evidence>
<feature type="region of interest" description="Disordered" evidence="1">
    <location>
        <begin position="134"/>
        <end position="179"/>
    </location>
</feature>
<sequence>MHADVTWQQLSAKPVLLRTVDHLQRFVEDHRDAPRVVLVSSDTGGRPERFKRGIDFVLLLKDGAVQLIVPGAHGRNGPLLHDPRWQALDIPLEGNRTALEGTIPESALPGALAVLGQLKAWSVASDYRDWYNQLADEPLNPPDRPDAEPSTVPTTETPTAATVAAHEPPRRVAALTPGA</sequence>
<protein>
    <submittedName>
        <fullName evidence="2">Uncharacterized protein</fullName>
    </submittedName>
</protein>
<comment type="caution">
    <text evidence="2">The sequence shown here is derived from an EMBL/GenBank/DDBJ whole genome shotgun (WGS) entry which is preliminary data.</text>
</comment>